<evidence type="ECO:0000313" key="3">
    <source>
        <dbReference type="Proteomes" id="UP000324800"/>
    </source>
</evidence>
<evidence type="ECO:0000256" key="1">
    <source>
        <dbReference type="SAM" id="MobiDB-lite"/>
    </source>
</evidence>
<evidence type="ECO:0000313" key="2">
    <source>
        <dbReference type="EMBL" id="KAA6388732.1"/>
    </source>
</evidence>
<comment type="caution">
    <text evidence="2">The sequence shown here is derived from an EMBL/GenBank/DDBJ whole genome shotgun (WGS) entry which is preliminary data.</text>
</comment>
<dbReference type="InterPro" id="IPR011989">
    <property type="entry name" value="ARM-like"/>
</dbReference>
<dbReference type="InterPro" id="IPR016024">
    <property type="entry name" value="ARM-type_fold"/>
</dbReference>
<organism evidence="2 3">
    <name type="scientific">Streblomastix strix</name>
    <dbReference type="NCBI Taxonomy" id="222440"/>
    <lineage>
        <taxon>Eukaryota</taxon>
        <taxon>Metamonada</taxon>
        <taxon>Preaxostyla</taxon>
        <taxon>Oxymonadida</taxon>
        <taxon>Streblomastigidae</taxon>
        <taxon>Streblomastix</taxon>
    </lineage>
</organism>
<proteinExistence type="predicted"/>
<name>A0A5J4W210_9EUKA</name>
<feature type="region of interest" description="Disordered" evidence="1">
    <location>
        <begin position="1"/>
        <end position="28"/>
    </location>
</feature>
<dbReference type="EMBL" id="SNRW01003865">
    <property type="protein sequence ID" value="KAA6388732.1"/>
    <property type="molecule type" value="Genomic_DNA"/>
</dbReference>
<dbReference type="Gene3D" id="1.25.10.10">
    <property type="entry name" value="Leucine-rich Repeat Variant"/>
    <property type="match status" value="1"/>
</dbReference>
<reference evidence="2 3" key="1">
    <citation type="submission" date="2019-03" db="EMBL/GenBank/DDBJ databases">
        <title>Single cell metagenomics reveals metabolic interactions within the superorganism composed of flagellate Streblomastix strix and complex community of Bacteroidetes bacteria on its surface.</title>
        <authorList>
            <person name="Treitli S.C."/>
            <person name="Kolisko M."/>
            <person name="Husnik F."/>
            <person name="Keeling P."/>
            <person name="Hampl V."/>
        </authorList>
    </citation>
    <scope>NUCLEOTIDE SEQUENCE [LARGE SCALE GENOMIC DNA]</scope>
    <source>
        <strain evidence="2">ST1C</strain>
    </source>
</reference>
<protein>
    <submittedName>
        <fullName evidence="2">Uncharacterized protein</fullName>
    </submittedName>
</protein>
<gene>
    <name evidence="2" type="ORF">EZS28_015738</name>
</gene>
<dbReference type="AlphaFoldDB" id="A0A5J4W210"/>
<feature type="compositionally biased region" description="Basic and acidic residues" evidence="1">
    <location>
        <begin position="14"/>
        <end position="28"/>
    </location>
</feature>
<sequence length="335" mass="37583">MVKLSHINETNIRNNERDLEGKTTEQRSDYTEEGCMNKICSILHHIKQGQEDLIGAVDPICNVISLIFDGNPHLIPEQLEEGKIIDLLISYIQAQPIEEDISNLFEPLLMIATESPDEQRHEMFRKGIISASIKHSEIINTSVVLKAVIIIAQMIQTGCSDVQNGQHNQYKNQLQIDGILEKLINIYNNEKIENKEIISNVALAISFLFKAAPLPAEYNTNIIQLLKDCSQSTDEELYISALQALACLAECETNHNLILSGEYSKVIASHLKDQTKQKICMHSIYLVIVLFQKGSSENKNMLKGNISVAFGLKLSLSRNKYITKAGKDLHSLLQA</sequence>
<dbReference type="SUPFAM" id="SSF48371">
    <property type="entry name" value="ARM repeat"/>
    <property type="match status" value="1"/>
</dbReference>
<accession>A0A5J4W210</accession>
<dbReference type="Proteomes" id="UP000324800">
    <property type="component" value="Unassembled WGS sequence"/>
</dbReference>